<keyword evidence="3" id="KW-1185">Reference proteome</keyword>
<accession>E5R5D0</accession>
<dbReference type="eggNOG" id="ENOG502R15F">
    <property type="taxonomic scope" value="Eukaryota"/>
</dbReference>
<feature type="region of interest" description="Disordered" evidence="1">
    <location>
        <begin position="130"/>
        <end position="191"/>
    </location>
</feature>
<protein>
    <submittedName>
        <fullName evidence="2">Predicted protein</fullName>
    </submittedName>
</protein>
<dbReference type="HOGENOM" id="CLU_1142508_0_0_1"/>
<evidence type="ECO:0000313" key="2">
    <source>
        <dbReference type="EMBL" id="CBX92100.1"/>
    </source>
</evidence>
<dbReference type="VEuPathDB" id="FungiDB:LEMA_P048060.1"/>
<reference evidence="3" key="1">
    <citation type="journal article" date="2011" name="Nat. Commun.">
        <title>Effector diversification within compartments of the Leptosphaeria maculans genome affected by Repeat-Induced Point mutations.</title>
        <authorList>
            <person name="Rouxel T."/>
            <person name="Grandaubert J."/>
            <person name="Hane J.K."/>
            <person name="Hoede C."/>
            <person name="van de Wouw A.P."/>
            <person name="Couloux A."/>
            <person name="Dominguez V."/>
            <person name="Anthouard V."/>
            <person name="Bally P."/>
            <person name="Bourras S."/>
            <person name="Cozijnsen A.J."/>
            <person name="Ciuffetti L.M."/>
            <person name="Degrave A."/>
            <person name="Dilmaghani A."/>
            <person name="Duret L."/>
            <person name="Fudal I."/>
            <person name="Goodwin S.B."/>
            <person name="Gout L."/>
            <person name="Glaser N."/>
            <person name="Linglin J."/>
            <person name="Kema G.H.J."/>
            <person name="Lapalu N."/>
            <person name="Lawrence C.B."/>
            <person name="May K."/>
            <person name="Meyer M."/>
            <person name="Ollivier B."/>
            <person name="Poulain J."/>
            <person name="Schoch C.L."/>
            <person name="Simon A."/>
            <person name="Spatafora J.W."/>
            <person name="Stachowiak A."/>
            <person name="Turgeon B.G."/>
            <person name="Tyler B.M."/>
            <person name="Vincent D."/>
            <person name="Weissenbach J."/>
            <person name="Amselem J."/>
            <person name="Quesneville H."/>
            <person name="Oliver R.P."/>
            <person name="Wincker P."/>
            <person name="Balesdent M.-H."/>
            <person name="Howlett B.J."/>
        </authorList>
    </citation>
    <scope>NUCLEOTIDE SEQUENCE [LARGE SCALE GENOMIC DNA]</scope>
    <source>
        <strain evidence="3">JN3 / isolate v23.1.3 / race Av1-4-5-6-7-8</strain>
    </source>
</reference>
<dbReference type="InParanoid" id="E5R5D0"/>
<organism evidence="3">
    <name type="scientific">Leptosphaeria maculans (strain JN3 / isolate v23.1.3 / race Av1-4-5-6-7-8)</name>
    <name type="common">Blackleg fungus</name>
    <name type="synonym">Phoma lingam</name>
    <dbReference type="NCBI Taxonomy" id="985895"/>
    <lineage>
        <taxon>Eukaryota</taxon>
        <taxon>Fungi</taxon>
        <taxon>Dikarya</taxon>
        <taxon>Ascomycota</taxon>
        <taxon>Pezizomycotina</taxon>
        <taxon>Dothideomycetes</taxon>
        <taxon>Pleosporomycetidae</taxon>
        <taxon>Pleosporales</taxon>
        <taxon>Pleosporineae</taxon>
        <taxon>Leptosphaeriaceae</taxon>
        <taxon>Plenodomus</taxon>
        <taxon>Plenodomus lingam/Leptosphaeria maculans species complex</taxon>
    </lineage>
</organism>
<dbReference type="Proteomes" id="UP000002668">
    <property type="component" value="Genome"/>
</dbReference>
<proteinExistence type="predicted"/>
<feature type="compositionally biased region" description="Low complexity" evidence="1">
    <location>
        <begin position="147"/>
        <end position="191"/>
    </location>
</feature>
<sequence length="254" mass="27877">MPHRQQKPSTQKQKNIPFSNFLPLIAVIRADLGADWAFYEEFLESVVDAAGRGEDSSAWYEQMEALVGDQVSLRFSHEGVCVLLRGLEGRAREVLDSADRSLRHGAPAGSMVGEDNARCITSRSRDVGVGLMLPPSSVQKARKASRHSPTVSSTVSPNVSSTLPPTPSSTLSSSSPHPTPSSKNDFTPPFFTDPTFHSEINKYFRPLETAYSTPDQAKHGVAETGDGYEEPAYFAEDDDLAVWRKHVEDGNWLL</sequence>
<dbReference type="EMBL" id="FP929083">
    <property type="protein sequence ID" value="CBX92100.1"/>
    <property type="molecule type" value="Genomic_DNA"/>
</dbReference>
<evidence type="ECO:0000313" key="3">
    <source>
        <dbReference type="Proteomes" id="UP000002668"/>
    </source>
</evidence>
<name>E5R5D0_LEPMJ</name>
<dbReference type="AlphaFoldDB" id="E5R5D0"/>
<evidence type="ECO:0000256" key="1">
    <source>
        <dbReference type="SAM" id="MobiDB-lite"/>
    </source>
</evidence>
<dbReference type="OrthoDB" id="3794564at2759"/>
<dbReference type="OMA" id="TARMAHE"/>
<gene>
    <name evidence="2" type="ORF">LEMA_P048060.1</name>
</gene>